<keyword evidence="1" id="KW-1133">Transmembrane helix</keyword>
<proteinExistence type="predicted"/>
<feature type="transmembrane region" description="Helical" evidence="1">
    <location>
        <begin position="133"/>
        <end position="152"/>
    </location>
</feature>
<feature type="transmembrane region" description="Helical" evidence="1">
    <location>
        <begin position="172"/>
        <end position="194"/>
    </location>
</feature>
<feature type="transmembrane region" description="Helical" evidence="1">
    <location>
        <begin position="82"/>
        <end position="104"/>
    </location>
</feature>
<dbReference type="EMBL" id="JPMI01000175">
    <property type="protein sequence ID" value="KFA90829.1"/>
    <property type="molecule type" value="Genomic_DNA"/>
</dbReference>
<feature type="transmembrane region" description="Helical" evidence="1">
    <location>
        <begin position="40"/>
        <end position="61"/>
    </location>
</feature>
<organism evidence="2 3">
    <name type="scientific">Archangium violaceum Cb vi76</name>
    <dbReference type="NCBI Taxonomy" id="1406225"/>
    <lineage>
        <taxon>Bacteria</taxon>
        <taxon>Pseudomonadati</taxon>
        <taxon>Myxococcota</taxon>
        <taxon>Myxococcia</taxon>
        <taxon>Myxococcales</taxon>
        <taxon>Cystobacterineae</taxon>
        <taxon>Archangiaceae</taxon>
        <taxon>Archangium</taxon>
    </lineage>
</organism>
<feature type="transmembrane region" description="Helical" evidence="1">
    <location>
        <begin position="206"/>
        <end position="228"/>
    </location>
</feature>
<dbReference type="PANTHER" id="PTHR43044">
    <property type="match status" value="1"/>
</dbReference>
<feature type="transmembrane region" description="Helical" evidence="1">
    <location>
        <begin position="350"/>
        <end position="370"/>
    </location>
</feature>
<dbReference type="RefSeq" id="WP_043400888.1">
    <property type="nucleotide sequence ID" value="NZ_JPMI01000175.1"/>
</dbReference>
<evidence type="ECO:0000256" key="1">
    <source>
        <dbReference type="SAM" id="Phobius"/>
    </source>
</evidence>
<protein>
    <recommendedName>
        <fullName evidence="4">Quinol:cytochrome C oxidoreductase</fullName>
    </recommendedName>
</protein>
<feature type="transmembrane region" description="Helical" evidence="1">
    <location>
        <begin position="249"/>
        <end position="271"/>
    </location>
</feature>
<name>A0A084SQU4_9BACT</name>
<evidence type="ECO:0000313" key="2">
    <source>
        <dbReference type="EMBL" id="KFA90829.1"/>
    </source>
</evidence>
<dbReference type="Proteomes" id="UP000028547">
    <property type="component" value="Unassembled WGS sequence"/>
</dbReference>
<evidence type="ECO:0000313" key="3">
    <source>
        <dbReference type="Proteomes" id="UP000028547"/>
    </source>
</evidence>
<reference evidence="2 3" key="1">
    <citation type="submission" date="2014-07" db="EMBL/GenBank/DDBJ databases">
        <title>Draft Genome Sequence of Gephyronic Acid Producer, Cystobacter violaceus Strain Cb vi76.</title>
        <authorList>
            <person name="Stevens D.C."/>
            <person name="Young J."/>
            <person name="Carmichael R."/>
            <person name="Tan J."/>
            <person name="Taylor R.E."/>
        </authorList>
    </citation>
    <scope>NUCLEOTIDE SEQUENCE [LARGE SCALE GENOMIC DNA]</scope>
    <source>
        <strain evidence="2 3">Cb vi76</strain>
    </source>
</reference>
<keyword evidence="1" id="KW-0812">Transmembrane</keyword>
<feature type="transmembrane region" description="Helical" evidence="1">
    <location>
        <begin position="291"/>
        <end position="308"/>
    </location>
</feature>
<dbReference type="AlphaFoldDB" id="A0A084SQU4"/>
<feature type="transmembrane region" description="Helical" evidence="1">
    <location>
        <begin position="320"/>
        <end position="338"/>
    </location>
</feature>
<keyword evidence="1" id="KW-0472">Membrane</keyword>
<comment type="caution">
    <text evidence="2">The sequence shown here is derived from an EMBL/GenBank/DDBJ whole genome shotgun (WGS) entry which is preliminary data.</text>
</comment>
<accession>A0A084SQU4</accession>
<sequence length="393" mass="43925">MKVMERFTGGRGPMLAAAAVGAVGLGVTAVGFAVDTRRALFGYLFAFAYWAGIAVASLLLLGAWHASRARWPVVLRRMLETMAATLPLFALLFLPILVGASHLYPWLGEPPPLSEKDLKKLEHKRAWLNQPFWVVRSVLYFAVWSGVGEFLLRWSRRQDDTGELKLTQWQWWLGAGALPLVGLAMSFASLDWLMSLEPLFVSTVYGLYWFSGAFVGALAMLTLATTLARGPNLYGELVNDSHRASLGKFLFAFSVFWAYMAFSQFFLIWIANLPHEVPWYVLRAKGAWEPVALFIVNARFLLPFFVLLSRPFKEHRRTLAVTAGWLLLAHVVDTWWLVVPVVSPEGPRVHWADVSAFLGVGGAAVAFTLWRLRGHATVPVGDPYLRESLRYGG</sequence>
<dbReference type="PANTHER" id="PTHR43044:SF1">
    <property type="entry name" value="QUINOL:CYTOCHROME C OXIDOREDUCTASE QUINONE-BINDING SUBUNIT 2"/>
    <property type="match status" value="1"/>
</dbReference>
<evidence type="ECO:0008006" key="4">
    <source>
        <dbReference type="Google" id="ProtNLM"/>
    </source>
</evidence>
<feature type="transmembrane region" description="Helical" evidence="1">
    <location>
        <begin position="12"/>
        <end position="34"/>
    </location>
</feature>
<gene>
    <name evidence="2" type="ORF">Q664_25935</name>
</gene>